<dbReference type="InterPro" id="IPR004303">
    <property type="entry name" value="PAD"/>
</dbReference>
<dbReference type="GO" id="GO:0005509">
    <property type="term" value="F:calcium ion binding"/>
    <property type="evidence" value="ECO:0007669"/>
    <property type="project" value="InterPro"/>
</dbReference>
<reference evidence="3 4" key="1">
    <citation type="submission" date="2017-06" db="EMBL/GenBank/DDBJ databases">
        <title>Ant-infecting Ophiocordyceps genomes reveal a high diversity of potential behavioral manipulation genes and a possible major role for enterotoxins.</title>
        <authorList>
            <person name="De Bekker C."/>
            <person name="Evans H.C."/>
            <person name="Brachmann A."/>
            <person name="Hughes D.P."/>
        </authorList>
    </citation>
    <scope>NUCLEOTIDE SEQUENCE [LARGE SCALE GENOMIC DNA]</scope>
    <source>
        <strain evidence="3 4">Map16</strain>
    </source>
</reference>
<comment type="caution">
    <text evidence="3">The sequence shown here is derived from an EMBL/GenBank/DDBJ whole genome shotgun (WGS) entry which is preliminary data.</text>
</comment>
<dbReference type="OrthoDB" id="5102063at2759"/>
<dbReference type="GO" id="GO:0004668">
    <property type="term" value="F:protein-arginine deiminase activity"/>
    <property type="evidence" value="ECO:0007669"/>
    <property type="project" value="InterPro"/>
</dbReference>
<accession>A0A2C5YHC6</accession>
<organism evidence="3 4">
    <name type="scientific">Ophiocordyceps camponoti-rufipedis</name>
    <dbReference type="NCBI Taxonomy" id="2004952"/>
    <lineage>
        <taxon>Eukaryota</taxon>
        <taxon>Fungi</taxon>
        <taxon>Dikarya</taxon>
        <taxon>Ascomycota</taxon>
        <taxon>Pezizomycotina</taxon>
        <taxon>Sordariomycetes</taxon>
        <taxon>Hypocreomycetidae</taxon>
        <taxon>Hypocreales</taxon>
        <taxon>Ophiocordycipitaceae</taxon>
        <taxon>Ophiocordyceps</taxon>
    </lineage>
</organism>
<dbReference type="GO" id="GO:0005737">
    <property type="term" value="C:cytoplasm"/>
    <property type="evidence" value="ECO:0007669"/>
    <property type="project" value="InterPro"/>
</dbReference>
<dbReference type="Proteomes" id="UP000226431">
    <property type="component" value="Unassembled WGS sequence"/>
</dbReference>
<proteinExistence type="predicted"/>
<dbReference type="PANTHER" id="PTHR10837">
    <property type="entry name" value="PEPTIDYLARGININE DEIMINASE"/>
    <property type="match status" value="1"/>
</dbReference>
<evidence type="ECO:0000259" key="2">
    <source>
        <dbReference type="Pfam" id="PF03068"/>
    </source>
</evidence>
<feature type="region of interest" description="Disordered" evidence="1">
    <location>
        <begin position="146"/>
        <end position="176"/>
    </location>
</feature>
<evidence type="ECO:0000313" key="3">
    <source>
        <dbReference type="EMBL" id="PHH77478.1"/>
    </source>
</evidence>
<sequence>MGTTSGSKDRPNVMKFLEAQEAQAPIEVDLSWILFGHADEVFTFSPVESKRGWVMMVNDPLLGLKVLENASSTDEKAQVVSRPKLPDDRKEPFNHTISELIGKASFKKFQEQCAEAITACIDTLKRETGLEDAEIIRLPAVFRDKGEPLRRPQQPRRSARAAKQDAAVPDETLAPHTSLENLKNHKRDFTRLQRRAISLYSTTANIVLLSGNQILASKPWGPVINGTDMMETAVTAAYAKAGYTVRFVDDMDTVHPSYGNIHCASNVIRDWTTSAAWWKTEGPLLQCSR</sequence>
<dbReference type="InterPro" id="IPR013530">
    <property type="entry name" value="PAD_C"/>
</dbReference>
<dbReference type="Pfam" id="PF03068">
    <property type="entry name" value="PAD"/>
    <property type="match status" value="1"/>
</dbReference>
<feature type="domain" description="Protein-arginine deiminase C-terminal" evidence="2">
    <location>
        <begin position="12"/>
        <end position="279"/>
    </location>
</feature>
<dbReference type="SUPFAM" id="SSF55909">
    <property type="entry name" value="Pentein"/>
    <property type="match status" value="1"/>
</dbReference>
<dbReference type="PANTHER" id="PTHR10837:SF8">
    <property type="entry name" value="PROTEIN-ARGININE DEIMINASE"/>
    <property type="match status" value="1"/>
</dbReference>
<dbReference type="STRING" id="2004952.A0A2C5YHC6"/>
<evidence type="ECO:0000313" key="4">
    <source>
        <dbReference type="Proteomes" id="UP000226431"/>
    </source>
</evidence>
<dbReference type="AlphaFoldDB" id="A0A2C5YHC6"/>
<dbReference type="Gene3D" id="3.75.10.10">
    <property type="entry name" value="L-arginine/glycine Amidinotransferase, Chain A"/>
    <property type="match status" value="1"/>
</dbReference>
<dbReference type="EMBL" id="NJES01000117">
    <property type="protein sequence ID" value="PHH77478.1"/>
    <property type="molecule type" value="Genomic_DNA"/>
</dbReference>
<gene>
    <name evidence="3" type="ORF">CDD80_542</name>
</gene>
<protein>
    <recommendedName>
        <fullName evidence="2">Protein-arginine deiminase C-terminal domain-containing protein</fullName>
    </recommendedName>
</protein>
<evidence type="ECO:0000256" key="1">
    <source>
        <dbReference type="SAM" id="MobiDB-lite"/>
    </source>
</evidence>
<keyword evidence="4" id="KW-1185">Reference proteome</keyword>
<name>A0A2C5YHC6_9HYPO</name>